<accession>A0A6M3KKV0</accession>
<sequence length="155" mass="16507">MHGWFAGGVAAAGLRTVPAAPPSQSTTTTEGEPRANWTGTAWVMRPYVEPTLEPEPQPVVAPRVVSVLGFRRRFTPAEKAAIEWAAVDRPDQPEAQRMQAAALRATLADQAAAQFIHLEDTATVAGVQGLEALGIIAPGRALEILTNPIQPEELP</sequence>
<protein>
    <submittedName>
        <fullName evidence="1">Uncharacterized protein</fullName>
    </submittedName>
</protein>
<gene>
    <name evidence="1" type="ORF">MM415A00378_0024</name>
</gene>
<proteinExistence type="predicted"/>
<evidence type="ECO:0000313" key="1">
    <source>
        <dbReference type="EMBL" id="QJA82679.1"/>
    </source>
</evidence>
<reference evidence="1" key="1">
    <citation type="submission" date="2020-03" db="EMBL/GenBank/DDBJ databases">
        <title>The deep terrestrial virosphere.</title>
        <authorList>
            <person name="Holmfeldt K."/>
            <person name="Nilsson E."/>
            <person name="Simone D."/>
            <person name="Lopez-Fernandez M."/>
            <person name="Wu X."/>
            <person name="de Brujin I."/>
            <person name="Lundin D."/>
            <person name="Andersson A."/>
            <person name="Bertilsson S."/>
            <person name="Dopson M."/>
        </authorList>
    </citation>
    <scope>NUCLEOTIDE SEQUENCE</scope>
    <source>
        <strain evidence="1">MM415A00378</strain>
    </source>
</reference>
<dbReference type="EMBL" id="MT142493">
    <property type="protein sequence ID" value="QJA82679.1"/>
    <property type="molecule type" value="Genomic_DNA"/>
</dbReference>
<dbReference type="AlphaFoldDB" id="A0A6M3KKV0"/>
<name>A0A6M3KKV0_9ZZZZ</name>
<organism evidence="1">
    <name type="scientific">viral metagenome</name>
    <dbReference type="NCBI Taxonomy" id="1070528"/>
    <lineage>
        <taxon>unclassified sequences</taxon>
        <taxon>metagenomes</taxon>
        <taxon>organismal metagenomes</taxon>
    </lineage>
</organism>